<feature type="region of interest" description="Disordered" evidence="8">
    <location>
        <begin position="1"/>
        <end position="25"/>
    </location>
</feature>
<evidence type="ECO:0000313" key="10">
    <source>
        <dbReference type="EMBL" id="SVC45605.1"/>
    </source>
</evidence>
<dbReference type="Pfam" id="PF03219">
    <property type="entry name" value="TLC"/>
    <property type="match status" value="1"/>
</dbReference>
<dbReference type="GO" id="GO:0016020">
    <property type="term" value="C:membrane"/>
    <property type="evidence" value="ECO:0007669"/>
    <property type="project" value="UniProtKB-SubCell"/>
</dbReference>
<sequence length="247" mass="27054">ARKLPPQQEEQASDQEPATEEAREGNPALEGAKLMLRSRYLLSVAAIVGLYEMVSTIMDFQFTSTVIYYLDGDAISAQFARVFMITNFVAMGAQLFLTSLVMTRFGVGTALLVLPCAALLGSAGFMIAPILLIGSALNTCDNGFSYSVNQSAKEVLYVPTTRDEKYKAKAFIDMFVQRFAKALAVGLSLVITLAFTGFESLRWLSLVTIVILVLWIMAVRYVGGQFRSMNEASEEEKEAGPEVERVG</sequence>
<dbReference type="GO" id="GO:0005471">
    <property type="term" value="F:ATP:ADP antiporter activity"/>
    <property type="evidence" value="ECO:0007669"/>
    <property type="project" value="InterPro"/>
</dbReference>
<dbReference type="PANTHER" id="PTHR43596">
    <property type="entry name" value="ADP,ATP CARRIER PROTEIN"/>
    <property type="match status" value="1"/>
</dbReference>
<feature type="non-terminal residue" evidence="10">
    <location>
        <position position="1"/>
    </location>
</feature>
<comment type="subcellular location">
    <subcellularLocation>
        <location evidence="1">Membrane</location>
        <topology evidence="1">Multi-pass membrane protein</topology>
    </subcellularLocation>
</comment>
<evidence type="ECO:0008006" key="11">
    <source>
        <dbReference type="Google" id="ProtNLM"/>
    </source>
</evidence>
<feature type="transmembrane region" description="Helical" evidence="9">
    <location>
        <begin position="203"/>
        <end position="223"/>
    </location>
</feature>
<keyword evidence="5" id="KW-0067">ATP-binding</keyword>
<organism evidence="10">
    <name type="scientific">marine metagenome</name>
    <dbReference type="NCBI Taxonomy" id="408172"/>
    <lineage>
        <taxon>unclassified sequences</taxon>
        <taxon>metagenomes</taxon>
        <taxon>ecological metagenomes</taxon>
    </lineage>
</organism>
<evidence type="ECO:0000256" key="8">
    <source>
        <dbReference type="SAM" id="MobiDB-lite"/>
    </source>
</evidence>
<accession>A0A382MC03</accession>
<dbReference type="SUPFAM" id="SSF103473">
    <property type="entry name" value="MFS general substrate transporter"/>
    <property type="match status" value="1"/>
</dbReference>
<keyword evidence="4" id="KW-0547">Nucleotide-binding</keyword>
<feature type="transmembrane region" description="Helical" evidence="9">
    <location>
        <begin position="179"/>
        <end position="197"/>
    </location>
</feature>
<dbReference type="InterPro" id="IPR004667">
    <property type="entry name" value="ADP_ATP_car_bac_type"/>
</dbReference>
<evidence type="ECO:0000256" key="6">
    <source>
        <dbReference type="ARBA" id="ARBA00022989"/>
    </source>
</evidence>
<evidence type="ECO:0000256" key="4">
    <source>
        <dbReference type="ARBA" id="ARBA00022741"/>
    </source>
</evidence>
<feature type="transmembrane region" description="Helical" evidence="9">
    <location>
        <begin position="108"/>
        <end position="133"/>
    </location>
</feature>
<keyword evidence="6 9" id="KW-1133">Transmembrane helix</keyword>
<proteinExistence type="predicted"/>
<dbReference type="InterPro" id="IPR036259">
    <property type="entry name" value="MFS_trans_sf"/>
</dbReference>
<evidence type="ECO:0000256" key="1">
    <source>
        <dbReference type="ARBA" id="ARBA00004141"/>
    </source>
</evidence>
<dbReference type="EMBL" id="UINC01092217">
    <property type="protein sequence ID" value="SVC45605.1"/>
    <property type="molecule type" value="Genomic_DNA"/>
</dbReference>
<dbReference type="AlphaFoldDB" id="A0A382MC03"/>
<evidence type="ECO:0000256" key="7">
    <source>
        <dbReference type="ARBA" id="ARBA00023136"/>
    </source>
</evidence>
<dbReference type="GO" id="GO:0005524">
    <property type="term" value="F:ATP binding"/>
    <property type="evidence" value="ECO:0007669"/>
    <property type="project" value="UniProtKB-KW"/>
</dbReference>
<feature type="transmembrane region" description="Helical" evidence="9">
    <location>
        <begin position="40"/>
        <end position="70"/>
    </location>
</feature>
<gene>
    <name evidence="10" type="ORF">METZ01_LOCUS298459</name>
</gene>
<evidence type="ECO:0000256" key="3">
    <source>
        <dbReference type="ARBA" id="ARBA00022692"/>
    </source>
</evidence>
<keyword evidence="3 9" id="KW-0812">Transmembrane</keyword>
<dbReference type="PANTHER" id="PTHR43596:SF1">
    <property type="entry name" value="ADP,ATP CARRIER PROTEIN"/>
    <property type="match status" value="1"/>
</dbReference>
<protein>
    <recommendedName>
        <fullName evidence="11">ADP,ATP carrier protein</fullName>
    </recommendedName>
</protein>
<evidence type="ECO:0000256" key="5">
    <source>
        <dbReference type="ARBA" id="ARBA00022840"/>
    </source>
</evidence>
<keyword evidence="7 9" id="KW-0472">Membrane</keyword>
<feature type="transmembrane region" description="Helical" evidence="9">
    <location>
        <begin position="82"/>
        <end position="102"/>
    </location>
</feature>
<keyword evidence="2" id="KW-0813">Transport</keyword>
<evidence type="ECO:0000256" key="9">
    <source>
        <dbReference type="SAM" id="Phobius"/>
    </source>
</evidence>
<evidence type="ECO:0000256" key="2">
    <source>
        <dbReference type="ARBA" id="ARBA00022448"/>
    </source>
</evidence>
<name>A0A382MC03_9ZZZZ</name>
<reference evidence="10" key="1">
    <citation type="submission" date="2018-05" db="EMBL/GenBank/DDBJ databases">
        <authorList>
            <person name="Lanie J.A."/>
            <person name="Ng W.-L."/>
            <person name="Kazmierczak K.M."/>
            <person name="Andrzejewski T.M."/>
            <person name="Davidsen T.M."/>
            <person name="Wayne K.J."/>
            <person name="Tettelin H."/>
            <person name="Glass J.I."/>
            <person name="Rusch D."/>
            <person name="Podicherti R."/>
            <person name="Tsui H.-C.T."/>
            <person name="Winkler M.E."/>
        </authorList>
    </citation>
    <scope>NUCLEOTIDE SEQUENCE</scope>
</reference>